<dbReference type="GO" id="GO:0016787">
    <property type="term" value="F:hydrolase activity"/>
    <property type="evidence" value="ECO:0007669"/>
    <property type="project" value="UniProtKB-KW"/>
</dbReference>
<evidence type="ECO:0000313" key="4">
    <source>
        <dbReference type="Proteomes" id="UP001231915"/>
    </source>
</evidence>
<dbReference type="InterPro" id="IPR052169">
    <property type="entry name" value="CW_Biosynth-Accessory"/>
</dbReference>
<dbReference type="EC" id="3.1.-.-" evidence="3"/>
<reference evidence="3 4" key="1">
    <citation type="submission" date="2023-05" db="EMBL/GenBank/DDBJ databases">
        <title>Pseudoalteromonas ardens sp. nov., Pseudoalteromonas obscura sp. nov., and Pseudoalteromonas umbrosa sp. nov., isolated from the coral Montipora capitata.</title>
        <authorList>
            <person name="Thomas E.M."/>
            <person name="Smith E.M."/>
            <person name="Papke E."/>
            <person name="Shlafstein M.D."/>
            <person name="Oline D.K."/>
            <person name="Videau P."/>
            <person name="Saw J.H."/>
            <person name="Strangman W.K."/>
            <person name="Ushijima B."/>
        </authorList>
    </citation>
    <scope>NUCLEOTIDE SEQUENCE [LARGE SCALE GENOMIC DNA]</scope>
    <source>
        <strain evidence="3 4">P94</strain>
    </source>
</reference>
<evidence type="ECO:0000259" key="2">
    <source>
        <dbReference type="SMART" id="SM00854"/>
    </source>
</evidence>
<organism evidence="3 4">
    <name type="scientific">Pseudoalteromonas obscura</name>
    <dbReference type="NCBI Taxonomy" id="3048491"/>
    <lineage>
        <taxon>Bacteria</taxon>
        <taxon>Pseudomonadati</taxon>
        <taxon>Pseudomonadota</taxon>
        <taxon>Gammaproteobacteria</taxon>
        <taxon>Alteromonadales</taxon>
        <taxon>Pseudoalteromonadaceae</taxon>
        <taxon>Pseudoalteromonas</taxon>
    </lineage>
</organism>
<dbReference type="SMART" id="SM00854">
    <property type="entry name" value="PGA_cap"/>
    <property type="match status" value="1"/>
</dbReference>
<gene>
    <name evidence="3" type="ORF">QNM18_22235</name>
</gene>
<protein>
    <submittedName>
        <fullName evidence="3">CapA family protein</fullName>
        <ecNumber evidence="3">3.1.-.-</ecNumber>
    </submittedName>
</protein>
<evidence type="ECO:0000256" key="1">
    <source>
        <dbReference type="ARBA" id="ARBA00005662"/>
    </source>
</evidence>
<dbReference type="Pfam" id="PF09587">
    <property type="entry name" value="PGA_cap"/>
    <property type="match status" value="1"/>
</dbReference>
<evidence type="ECO:0000313" key="3">
    <source>
        <dbReference type="EMBL" id="MDK2597785.1"/>
    </source>
</evidence>
<proteinExistence type="inferred from homology"/>
<name>A0ABT7ES34_9GAMM</name>
<keyword evidence="3" id="KW-0378">Hydrolase</keyword>
<keyword evidence="4" id="KW-1185">Reference proteome</keyword>
<dbReference type="Proteomes" id="UP001231915">
    <property type="component" value="Unassembled WGS sequence"/>
</dbReference>
<sequence>MPKINVIAAGDCFINRDLPKGTEFEQLARFFNQADVRFCNFESTLCDTTNTLFPAASSGGTWAQTHHRILDNLSALGINTLSLANNHIMDYSHAGLQMTTKHLVERGFKVAGAGNNLREAAAPTYLETQGGRVAMVAATTTFHDHNRAGEQTPDLSGRPGLNPLRVETVHQISADALAVLKQIAQSTDINAELAYAAQKGSLISDDPDQVFYFGDYDFQQGPESKSIHTLNAHDVERIFQSIDEAKSQSDLVMVSLHSHQMKLGDAHTPPEFLQHFARQCIERGAHIFLGHGPHHNRGMEVYQGCPIFYGLGNFIFHNLTVAKQPWEMYELLGLRHGNRVTDVLDRLDGNGSKGYKKHREYWTSFLPVCEFEHGKMTSLKIYPCDLGEGEHRHTLGTPRLSSSLASLEMFAQLSRQLGTELQFGEDHLTVSI</sequence>
<dbReference type="RefSeq" id="WP_211012633.1">
    <property type="nucleotide sequence ID" value="NZ_JASJUT010000012.1"/>
</dbReference>
<dbReference type="PANTHER" id="PTHR33393:SF11">
    <property type="entry name" value="POLYGLUTAMINE SYNTHESIS ACCESSORY PROTEIN RV0574C-RELATED"/>
    <property type="match status" value="1"/>
</dbReference>
<dbReference type="InterPro" id="IPR029052">
    <property type="entry name" value="Metallo-depent_PP-like"/>
</dbReference>
<dbReference type="SUPFAM" id="SSF56300">
    <property type="entry name" value="Metallo-dependent phosphatases"/>
    <property type="match status" value="1"/>
</dbReference>
<comment type="similarity">
    <text evidence="1">Belongs to the CapA family.</text>
</comment>
<accession>A0ABT7ES34</accession>
<dbReference type="PANTHER" id="PTHR33393">
    <property type="entry name" value="POLYGLUTAMINE SYNTHESIS ACCESSORY PROTEIN RV0574C-RELATED"/>
    <property type="match status" value="1"/>
</dbReference>
<feature type="domain" description="Capsule synthesis protein CapA" evidence="2">
    <location>
        <begin position="5"/>
        <end position="318"/>
    </location>
</feature>
<dbReference type="CDD" id="cd07381">
    <property type="entry name" value="MPP_CapA"/>
    <property type="match status" value="1"/>
</dbReference>
<dbReference type="InterPro" id="IPR019079">
    <property type="entry name" value="Capsule_synth_CapA"/>
</dbReference>
<dbReference type="EMBL" id="JASJUT010000012">
    <property type="protein sequence ID" value="MDK2597785.1"/>
    <property type="molecule type" value="Genomic_DNA"/>
</dbReference>
<comment type="caution">
    <text evidence="3">The sequence shown here is derived from an EMBL/GenBank/DDBJ whole genome shotgun (WGS) entry which is preliminary data.</text>
</comment>